<proteinExistence type="predicted"/>
<comment type="caution">
    <text evidence="1">The sequence shown here is derived from an EMBL/GenBank/DDBJ whole genome shotgun (WGS) entry which is preliminary data.</text>
</comment>
<protein>
    <submittedName>
        <fullName evidence="1">Uncharacterized protein</fullName>
    </submittedName>
</protein>
<dbReference type="Proteomes" id="UP000024635">
    <property type="component" value="Unassembled WGS sequence"/>
</dbReference>
<sequence>MNEFFFYYCSSAPNIASASTMDGRHVKLSSHSIRTAEDLEEKMDELLALNDSERFILLISILTQVLPRRNISYAEKIEMKGRSAARQTMCRDHQRKNERSFDDVERQRSVVIAGLPEPAADVRGQDRMKFEWSNIWELFEELNVNTSPVSLFRLGIANGSKPRLLKVVFPTSTYQQALLRCARKLRNSVKFANVFIRPSLTREERNIGYALRQQRKHLVETRGGKYRVDRNSLFDLNTKTRIPLDDTFYPVTQRGVHEGTNSPSQKTAQDLVFESRCASPSSAIDVGQGSRNNVQFLISPASFVSTDNVQFLISPASFVSTGSSNFLTDFQFGAREDEEVWNACFTARKCSNSENKKQFEKEWLRINEDMGSTLQGESYFLSSLVI</sequence>
<accession>A0A016W6Z3</accession>
<dbReference type="OrthoDB" id="5876215at2759"/>
<gene>
    <name evidence="1" type="primary">Acey_s1071.g3534</name>
    <name evidence="1" type="ORF">Y032_1071g3534</name>
</gene>
<evidence type="ECO:0000313" key="2">
    <source>
        <dbReference type="Proteomes" id="UP000024635"/>
    </source>
</evidence>
<evidence type="ECO:0000313" key="1">
    <source>
        <dbReference type="EMBL" id="EYC35376.1"/>
    </source>
</evidence>
<dbReference type="EMBL" id="JARK01000671">
    <property type="protein sequence ID" value="EYC35376.1"/>
    <property type="molecule type" value="Genomic_DNA"/>
</dbReference>
<organism evidence="1 2">
    <name type="scientific">Ancylostoma ceylanicum</name>
    <dbReference type="NCBI Taxonomy" id="53326"/>
    <lineage>
        <taxon>Eukaryota</taxon>
        <taxon>Metazoa</taxon>
        <taxon>Ecdysozoa</taxon>
        <taxon>Nematoda</taxon>
        <taxon>Chromadorea</taxon>
        <taxon>Rhabditida</taxon>
        <taxon>Rhabditina</taxon>
        <taxon>Rhabditomorpha</taxon>
        <taxon>Strongyloidea</taxon>
        <taxon>Ancylostomatidae</taxon>
        <taxon>Ancylostomatinae</taxon>
        <taxon>Ancylostoma</taxon>
    </lineage>
</organism>
<reference evidence="2" key="1">
    <citation type="journal article" date="2015" name="Nat. Genet.">
        <title>The genome and transcriptome of the zoonotic hookworm Ancylostoma ceylanicum identify infection-specific gene families.</title>
        <authorList>
            <person name="Schwarz E.M."/>
            <person name="Hu Y."/>
            <person name="Antoshechkin I."/>
            <person name="Miller M.M."/>
            <person name="Sternberg P.W."/>
            <person name="Aroian R.V."/>
        </authorList>
    </citation>
    <scope>NUCLEOTIDE SEQUENCE</scope>
    <source>
        <strain evidence="2">HY135</strain>
    </source>
</reference>
<keyword evidence="2" id="KW-1185">Reference proteome</keyword>
<dbReference type="AlphaFoldDB" id="A0A016W6Z3"/>
<name>A0A016W6Z3_9BILA</name>